<dbReference type="Gene3D" id="3.40.50.880">
    <property type="match status" value="1"/>
</dbReference>
<proteinExistence type="predicted"/>
<comment type="caution">
    <text evidence="1">The sequence shown here is derived from an EMBL/GenBank/DDBJ whole genome shotgun (WGS) entry which is preliminary data.</text>
</comment>
<evidence type="ECO:0000313" key="2">
    <source>
        <dbReference type="Proteomes" id="UP000277633"/>
    </source>
</evidence>
<reference evidence="1 2" key="1">
    <citation type="submission" date="2018-06" db="EMBL/GenBank/DDBJ databases">
        <title>Extensive metabolic versatility and redundancy in microbially diverse, dynamic hydrothermal sediments.</title>
        <authorList>
            <person name="Dombrowski N."/>
            <person name="Teske A."/>
            <person name="Baker B.J."/>
        </authorList>
    </citation>
    <scope>NUCLEOTIDE SEQUENCE [LARGE SCALE GENOMIC DNA]</scope>
    <source>
        <strain evidence="1">B9_G13</strain>
    </source>
</reference>
<accession>A0A497JGV6</accession>
<sequence>MLDQSNSTAGPFVSRALGEAIRDYVKKGGKLIIVKNSGIFREGAPEIVGWLANMGDIAPVECVPDKQNVPTCVQPLWVTGELIRIDFKHPIMEGIEKVPALPGDPPLSVEVFDVAVKGNEIAYIKDLYSTKYYPGIVEKNLILGKVIYFNYDPGKTPGILQKTIKYLR</sequence>
<dbReference type="EMBL" id="QMWO01000035">
    <property type="protein sequence ID" value="RLG69921.1"/>
    <property type="molecule type" value="Genomic_DNA"/>
</dbReference>
<gene>
    <name evidence="1" type="ORF">DRO07_01390</name>
</gene>
<name>A0A497JGV6_9ARCH</name>
<organism evidence="1 2">
    <name type="scientific">Candidatus Iainarchaeum sp</name>
    <dbReference type="NCBI Taxonomy" id="3101447"/>
    <lineage>
        <taxon>Archaea</taxon>
        <taxon>Candidatus Iainarchaeota</taxon>
        <taxon>Candidatus Iainarchaeia</taxon>
        <taxon>Candidatus Iainarchaeales</taxon>
        <taxon>Candidatus Iainarchaeaceae</taxon>
        <taxon>Candidatus Iainarchaeum</taxon>
    </lineage>
</organism>
<dbReference type="SUPFAM" id="SSF52317">
    <property type="entry name" value="Class I glutamine amidotransferase-like"/>
    <property type="match status" value="1"/>
</dbReference>
<protein>
    <submittedName>
        <fullName evidence="1">Uncharacterized protein</fullName>
    </submittedName>
</protein>
<dbReference type="AlphaFoldDB" id="A0A497JGV6"/>
<dbReference type="InterPro" id="IPR029062">
    <property type="entry name" value="Class_I_gatase-like"/>
</dbReference>
<evidence type="ECO:0000313" key="1">
    <source>
        <dbReference type="EMBL" id="RLG69921.1"/>
    </source>
</evidence>
<dbReference type="Proteomes" id="UP000277633">
    <property type="component" value="Unassembled WGS sequence"/>
</dbReference>